<proteinExistence type="predicted"/>
<evidence type="ECO:0000256" key="3">
    <source>
        <dbReference type="ARBA" id="ARBA00022729"/>
    </source>
</evidence>
<dbReference type="PANTHER" id="PTHR38041:SF2">
    <property type="entry name" value="SECRETED CHORISMATE MUTASE"/>
    <property type="match status" value="1"/>
</dbReference>
<dbReference type="SUPFAM" id="SSF48600">
    <property type="entry name" value="Chorismate mutase II"/>
    <property type="match status" value="1"/>
</dbReference>
<dbReference type="EMBL" id="CM000913">
    <property type="protein sequence ID" value="EFG08344.1"/>
    <property type="molecule type" value="Genomic_DNA"/>
</dbReference>
<organism evidence="6 7">
    <name type="scientific">Streptomyces clavuligerus</name>
    <dbReference type="NCBI Taxonomy" id="1901"/>
    <lineage>
        <taxon>Bacteria</taxon>
        <taxon>Bacillati</taxon>
        <taxon>Actinomycetota</taxon>
        <taxon>Actinomycetes</taxon>
        <taxon>Kitasatosporales</taxon>
        <taxon>Streptomycetaceae</taxon>
        <taxon>Streptomyces</taxon>
    </lineage>
</organism>
<dbReference type="PANTHER" id="PTHR38041">
    <property type="entry name" value="CHORISMATE MUTASE"/>
    <property type="match status" value="1"/>
</dbReference>
<dbReference type="UniPathway" id="UPA00120">
    <property type="reaction ID" value="UER00203"/>
</dbReference>
<dbReference type="STRING" id="1901.BB341_12235"/>
<dbReference type="InterPro" id="IPR036263">
    <property type="entry name" value="Chorismate_II_sf"/>
</dbReference>
<dbReference type="GO" id="GO:0046417">
    <property type="term" value="P:chorismate metabolic process"/>
    <property type="evidence" value="ECO:0007669"/>
    <property type="project" value="InterPro"/>
</dbReference>
<dbReference type="NCBIfam" id="TIGR01806">
    <property type="entry name" value="CM_mono2"/>
    <property type="match status" value="1"/>
</dbReference>
<dbReference type="InterPro" id="IPR051331">
    <property type="entry name" value="Chorismate_mutase-related"/>
</dbReference>
<keyword evidence="3" id="KW-0732">Signal</keyword>
<dbReference type="EC" id="5.4.99.5" evidence="2"/>
<dbReference type="Proteomes" id="UP000002357">
    <property type="component" value="Chromosome"/>
</dbReference>
<dbReference type="GO" id="GO:0004106">
    <property type="term" value="F:chorismate mutase activity"/>
    <property type="evidence" value="ECO:0007669"/>
    <property type="project" value="UniProtKB-EC"/>
</dbReference>
<name>E2PZ13_STRCL</name>
<dbReference type="PROSITE" id="PS51168">
    <property type="entry name" value="CHORISMATE_MUT_2"/>
    <property type="match status" value="1"/>
</dbReference>
<reference evidence="6 7" key="1">
    <citation type="journal article" date="2010" name="Genome Biol. Evol.">
        <title>The sequence of a 1.8-mb bacterial linear plasmid reveals a rich evolutionary reservoir of secondary metabolic pathways.</title>
        <authorList>
            <person name="Medema M.H."/>
            <person name="Trefzer A."/>
            <person name="Kovalchuk A."/>
            <person name="van den Berg M."/>
            <person name="Mueller U."/>
            <person name="Heijne W."/>
            <person name="Wu L."/>
            <person name="Alam M.T."/>
            <person name="Ronning C.M."/>
            <person name="Nierman W.C."/>
            <person name="Bovenberg R.A.L."/>
            <person name="Breitling R."/>
            <person name="Takano E."/>
        </authorList>
    </citation>
    <scope>NUCLEOTIDE SEQUENCE [LARGE SCALE GENOMIC DNA]</scope>
    <source>
        <strain evidence="7">ATCC 27064 / DSM 738 / JCM 4710 / NBRC 13307 / NCIMB 12785 / NRRL 3585 / VKM Ac-602</strain>
    </source>
</reference>
<sequence length="174" mass="19202">MVRSQGHHPGSLAQLRPIAELSADRLATADLVAASKWGTDKPIDDPERERIVLDTVRKQALEAGADPEETVRIFRDQIEANKLVQRGLYRLWTADPAKAPVERPDLSQVREEINRINTALVRAIADSENARSSAHCRGVLAVSAFQVRQEKGLDRLHTRGLLRAVPSVCAGDDD</sequence>
<keyword evidence="7" id="KW-1185">Reference proteome</keyword>
<dbReference type="InterPro" id="IPR008240">
    <property type="entry name" value="Chorismate_mutase_periplasmic"/>
</dbReference>
<evidence type="ECO:0000256" key="2">
    <source>
        <dbReference type="ARBA" id="ARBA00012404"/>
    </source>
</evidence>
<feature type="domain" description="Chorismate mutase" evidence="5">
    <location>
        <begin position="1"/>
        <end position="89"/>
    </location>
</feature>
<dbReference type="Pfam" id="PF01817">
    <property type="entry name" value="CM_2"/>
    <property type="match status" value="1"/>
</dbReference>
<evidence type="ECO:0000313" key="7">
    <source>
        <dbReference type="Proteomes" id="UP000002357"/>
    </source>
</evidence>
<dbReference type="NCBIfam" id="NF006741">
    <property type="entry name" value="PRK09269.1"/>
    <property type="match status" value="1"/>
</dbReference>
<dbReference type="SMART" id="SM00830">
    <property type="entry name" value="CM_2"/>
    <property type="match status" value="1"/>
</dbReference>
<comment type="pathway">
    <text evidence="1">Metabolic intermediate biosynthesis; prephenate biosynthesis; prephenate from chorismate: step 1/1.</text>
</comment>
<dbReference type="Gene3D" id="1.20.59.10">
    <property type="entry name" value="Chorismate mutase"/>
    <property type="match status" value="1"/>
</dbReference>
<evidence type="ECO:0000256" key="1">
    <source>
        <dbReference type="ARBA" id="ARBA00004817"/>
    </source>
</evidence>
<accession>E2PZ13</accession>
<protein>
    <recommendedName>
        <fullName evidence="2">chorismate mutase</fullName>
        <ecNumber evidence="2">5.4.99.5</ecNumber>
    </recommendedName>
</protein>
<evidence type="ECO:0000256" key="4">
    <source>
        <dbReference type="ARBA" id="ARBA00023235"/>
    </source>
</evidence>
<gene>
    <name evidence="6" type="primary">aroH2</name>
    <name evidence="6" type="ORF">SCLAV_3273</name>
</gene>
<dbReference type="GO" id="GO:0009697">
    <property type="term" value="P:salicylic acid biosynthetic process"/>
    <property type="evidence" value="ECO:0007669"/>
    <property type="project" value="TreeGrafter"/>
</dbReference>
<keyword evidence="4 6" id="KW-0413">Isomerase</keyword>
<dbReference type="eggNOG" id="COG1605">
    <property type="taxonomic scope" value="Bacteria"/>
</dbReference>
<dbReference type="InterPro" id="IPR002701">
    <property type="entry name" value="CM_II_prokaryot"/>
</dbReference>
<dbReference type="AlphaFoldDB" id="E2PZ13"/>
<evidence type="ECO:0000313" key="6">
    <source>
        <dbReference type="EMBL" id="EFG08344.1"/>
    </source>
</evidence>
<dbReference type="InterPro" id="IPR036979">
    <property type="entry name" value="CM_dom_sf"/>
</dbReference>
<evidence type="ECO:0000259" key="5">
    <source>
        <dbReference type="PROSITE" id="PS51168"/>
    </source>
</evidence>